<accession>A0AAV4ZVV4</accession>
<dbReference type="AlphaFoldDB" id="A0AAV4ZVV4"/>
<comment type="caution">
    <text evidence="3">The sequence shown here is derived from an EMBL/GenBank/DDBJ whole genome shotgun (WGS) entry which is preliminary data.</text>
</comment>
<dbReference type="Gene3D" id="1.10.1470.10">
    <property type="entry name" value="YjbJ"/>
    <property type="match status" value="1"/>
</dbReference>
<reference evidence="3" key="1">
    <citation type="journal article" date="2016" name="Front. Microbiol.">
        <title>Genome Sequence of the Piezophilic, Mesophilic Sulfate-Reducing Bacterium Desulfovibrio indicus J2T.</title>
        <authorList>
            <person name="Cao J."/>
            <person name="Maignien L."/>
            <person name="Shao Z."/>
            <person name="Alain K."/>
            <person name="Jebbar M."/>
        </authorList>
    </citation>
    <scope>NUCLEOTIDE SEQUENCE</scope>
    <source>
        <strain evidence="3">DSM 16372</strain>
    </source>
</reference>
<evidence type="ECO:0000256" key="1">
    <source>
        <dbReference type="ARBA" id="ARBA00009129"/>
    </source>
</evidence>
<dbReference type="InterPro" id="IPR036629">
    <property type="entry name" value="YjbJ_sf"/>
</dbReference>
<dbReference type="EMBL" id="BPQO01000039">
    <property type="protein sequence ID" value="GJD92248.1"/>
    <property type="molecule type" value="Genomic_DNA"/>
</dbReference>
<gene>
    <name evidence="3" type="ORF">BHAOGJBA_5801</name>
</gene>
<proteinExistence type="inferred from homology"/>
<dbReference type="Pfam" id="PF05532">
    <property type="entry name" value="CsbD"/>
    <property type="match status" value="1"/>
</dbReference>
<dbReference type="SUPFAM" id="SSF69047">
    <property type="entry name" value="Hypothetical protein YjbJ"/>
    <property type="match status" value="1"/>
</dbReference>
<protein>
    <recommendedName>
        <fullName evidence="2">CsbD-like domain-containing protein</fullName>
    </recommendedName>
</protein>
<dbReference type="Proteomes" id="UP001055247">
    <property type="component" value="Unassembled WGS sequence"/>
</dbReference>
<evidence type="ECO:0000259" key="2">
    <source>
        <dbReference type="Pfam" id="PF05532"/>
    </source>
</evidence>
<comment type="similarity">
    <text evidence="1">Belongs to the UPF0337 (CsbD) family.</text>
</comment>
<evidence type="ECO:0000313" key="4">
    <source>
        <dbReference type="Proteomes" id="UP001055247"/>
    </source>
</evidence>
<sequence>MSSTTDKLKGLANEAAGNVKQGIGKATGNEKLQAEGKAQELKGETQRAVGDVKDGVGNAAQKAADAVKGR</sequence>
<feature type="domain" description="CsbD-like" evidence="2">
    <location>
        <begin position="6"/>
        <end position="56"/>
    </location>
</feature>
<name>A0AAV4ZVV4_9HYPH</name>
<evidence type="ECO:0000313" key="3">
    <source>
        <dbReference type="EMBL" id="GJD92248.1"/>
    </source>
</evidence>
<organism evidence="3 4">
    <name type="scientific">Methylobacterium hispanicum</name>
    <dbReference type="NCBI Taxonomy" id="270350"/>
    <lineage>
        <taxon>Bacteria</taxon>
        <taxon>Pseudomonadati</taxon>
        <taxon>Pseudomonadota</taxon>
        <taxon>Alphaproteobacteria</taxon>
        <taxon>Hyphomicrobiales</taxon>
        <taxon>Methylobacteriaceae</taxon>
        <taxon>Methylobacterium</taxon>
    </lineage>
</organism>
<reference evidence="3" key="2">
    <citation type="submission" date="2021-08" db="EMBL/GenBank/DDBJ databases">
        <authorList>
            <person name="Tani A."/>
            <person name="Ola A."/>
            <person name="Ogura Y."/>
            <person name="Katsura K."/>
            <person name="Hayashi T."/>
        </authorList>
    </citation>
    <scope>NUCLEOTIDE SEQUENCE</scope>
    <source>
        <strain evidence="3">DSM 16372</strain>
    </source>
</reference>
<keyword evidence="4" id="KW-1185">Reference proteome</keyword>
<dbReference type="InterPro" id="IPR008462">
    <property type="entry name" value="CsbD"/>
</dbReference>
<dbReference type="RefSeq" id="WP_066920062.1">
    <property type="nucleotide sequence ID" value="NZ_BPQO01000039.1"/>
</dbReference>